<evidence type="ECO:0000256" key="1">
    <source>
        <dbReference type="ARBA" id="ARBA00022588"/>
    </source>
</evidence>
<accession>A0A5J5DAZ7</accession>
<dbReference type="InterPro" id="IPR001841">
    <property type="entry name" value="Znf_RING"/>
</dbReference>
<dbReference type="InterPro" id="IPR043136">
    <property type="entry name" value="B30.2/SPRY_sf"/>
</dbReference>
<evidence type="ECO:0000256" key="6">
    <source>
        <dbReference type="PROSITE-ProRule" id="PRU00024"/>
    </source>
</evidence>
<name>A0A5J5DAZ7_9PERO</name>
<dbReference type="SMART" id="SM00184">
    <property type="entry name" value="RING"/>
    <property type="match status" value="1"/>
</dbReference>
<dbReference type="InterPro" id="IPR013320">
    <property type="entry name" value="ConA-like_dom_sf"/>
</dbReference>
<feature type="domain" description="B30.2/SPRY" evidence="9">
    <location>
        <begin position="363"/>
        <end position="561"/>
    </location>
</feature>
<evidence type="ECO:0000256" key="5">
    <source>
        <dbReference type="ARBA" id="ARBA00022859"/>
    </source>
</evidence>
<dbReference type="SMART" id="SM00449">
    <property type="entry name" value="SPRY"/>
    <property type="match status" value="1"/>
</dbReference>
<dbReference type="PANTHER" id="PTHR25465:SF11">
    <property type="entry name" value="TRIPARTITE MOTIF CONTAINING 14"/>
    <property type="match status" value="1"/>
</dbReference>
<comment type="caution">
    <text evidence="10">The sequence shown here is derived from an EMBL/GenBank/DDBJ whole genome shotgun (WGS) entry which is preliminary data.</text>
</comment>
<dbReference type="Pfam" id="PF13765">
    <property type="entry name" value="PRY"/>
    <property type="match status" value="1"/>
</dbReference>
<gene>
    <name evidence="10" type="ORF">FQN60_014014</name>
</gene>
<dbReference type="EMBL" id="VOFY01000008">
    <property type="protein sequence ID" value="KAA8590080.1"/>
    <property type="molecule type" value="Genomic_DNA"/>
</dbReference>
<dbReference type="InterPro" id="IPR003879">
    <property type="entry name" value="Butyrophylin_SPRY"/>
</dbReference>
<dbReference type="InterPro" id="IPR051051">
    <property type="entry name" value="E3_ubiq-ligase_TRIM/RNF"/>
</dbReference>
<evidence type="ECO:0000313" key="10">
    <source>
        <dbReference type="EMBL" id="KAA8590080.1"/>
    </source>
</evidence>
<evidence type="ECO:0000256" key="4">
    <source>
        <dbReference type="ARBA" id="ARBA00022833"/>
    </source>
</evidence>
<dbReference type="Pfam" id="PF15227">
    <property type="entry name" value="zf-C3HC4_4"/>
    <property type="match status" value="1"/>
</dbReference>
<dbReference type="Gene3D" id="2.60.120.920">
    <property type="match status" value="1"/>
</dbReference>
<dbReference type="Gene3D" id="4.10.830.40">
    <property type="match status" value="1"/>
</dbReference>
<evidence type="ECO:0000259" key="7">
    <source>
        <dbReference type="PROSITE" id="PS50089"/>
    </source>
</evidence>
<evidence type="ECO:0000256" key="2">
    <source>
        <dbReference type="ARBA" id="ARBA00022723"/>
    </source>
</evidence>
<dbReference type="InterPro" id="IPR003877">
    <property type="entry name" value="SPRY_dom"/>
</dbReference>
<dbReference type="Pfam" id="PF00622">
    <property type="entry name" value="SPRY"/>
    <property type="match status" value="1"/>
</dbReference>
<dbReference type="GO" id="GO:0005737">
    <property type="term" value="C:cytoplasm"/>
    <property type="evidence" value="ECO:0007669"/>
    <property type="project" value="UniProtKB-ARBA"/>
</dbReference>
<evidence type="ECO:0000259" key="9">
    <source>
        <dbReference type="PROSITE" id="PS50188"/>
    </source>
</evidence>
<dbReference type="PROSITE" id="PS50188">
    <property type="entry name" value="B302_SPRY"/>
    <property type="match status" value="1"/>
</dbReference>
<proteinExistence type="predicted"/>
<dbReference type="AlphaFoldDB" id="A0A5J5DAZ7"/>
<dbReference type="Gene3D" id="3.30.40.10">
    <property type="entry name" value="Zinc/RING finger domain, C3HC4 (zinc finger)"/>
    <property type="match status" value="1"/>
</dbReference>
<dbReference type="GO" id="GO:0045087">
    <property type="term" value="P:innate immune response"/>
    <property type="evidence" value="ECO:0007669"/>
    <property type="project" value="UniProtKB-KW"/>
</dbReference>
<dbReference type="InterPro" id="IPR017907">
    <property type="entry name" value="Znf_RING_CS"/>
</dbReference>
<dbReference type="SUPFAM" id="SSF57845">
    <property type="entry name" value="B-box zinc-binding domain"/>
    <property type="match status" value="1"/>
</dbReference>
<evidence type="ECO:0000313" key="11">
    <source>
        <dbReference type="Proteomes" id="UP000327493"/>
    </source>
</evidence>
<dbReference type="InterPro" id="IPR001870">
    <property type="entry name" value="B30.2/SPRY"/>
</dbReference>
<dbReference type="PROSITE" id="PS50089">
    <property type="entry name" value="ZF_RING_2"/>
    <property type="match status" value="1"/>
</dbReference>
<organism evidence="10 11">
    <name type="scientific">Etheostoma spectabile</name>
    <name type="common">orangethroat darter</name>
    <dbReference type="NCBI Taxonomy" id="54343"/>
    <lineage>
        <taxon>Eukaryota</taxon>
        <taxon>Metazoa</taxon>
        <taxon>Chordata</taxon>
        <taxon>Craniata</taxon>
        <taxon>Vertebrata</taxon>
        <taxon>Euteleostomi</taxon>
        <taxon>Actinopterygii</taxon>
        <taxon>Neopterygii</taxon>
        <taxon>Teleostei</taxon>
        <taxon>Neoteleostei</taxon>
        <taxon>Acanthomorphata</taxon>
        <taxon>Eupercaria</taxon>
        <taxon>Perciformes</taxon>
        <taxon>Percoidei</taxon>
        <taxon>Percidae</taxon>
        <taxon>Etheostomatinae</taxon>
        <taxon>Etheostoma</taxon>
    </lineage>
</organism>
<keyword evidence="1" id="KW-0399">Innate immunity</keyword>
<dbReference type="InterPro" id="IPR006574">
    <property type="entry name" value="PRY"/>
</dbReference>
<keyword evidence="11" id="KW-1185">Reference proteome</keyword>
<dbReference type="InterPro" id="IPR000315">
    <property type="entry name" value="Znf_B-box"/>
</dbReference>
<feature type="domain" description="B box-type" evidence="8">
    <location>
        <begin position="172"/>
        <end position="208"/>
    </location>
</feature>
<reference evidence="10 11" key="1">
    <citation type="submission" date="2019-08" db="EMBL/GenBank/DDBJ databases">
        <title>A chromosome-level genome assembly, high-density linkage maps, and genome scans reveal the genomic architecture of hybrid incompatibilities underlying speciation via character displacement in darters (Percidae: Etheostominae).</title>
        <authorList>
            <person name="Moran R.L."/>
            <person name="Catchen J.M."/>
            <person name="Fuller R.C."/>
        </authorList>
    </citation>
    <scope>NUCLEOTIDE SEQUENCE [LARGE SCALE GENOMIC DNA]</scope>
    <source>
        <strain evidence="10">EspeVRDwgs_2016</strain>
        <tissue evidence="10">Muscle</tissue>
    </source>
</reference>
<feature type="domain" description="RING-type" evidence="7">
    <location>
        <begin position="27"/>
        <end position="71"/>
    </location>
</feature>
<dbReference type="Pfam" id="PF00643">
    <property type="entry name" value="zf-B_box"/>
    <property type="match status" value="1"/>
</dbReference>
<dbReference type="SUPFAM" id="SSF49899">
    <property type="entry name" value="Concanavalin A-like lectins/glucanases"/>
    <property type="match status" value="1"/>
</dbReference>
<evidence type="ECO:0000256" key="3">
    <source>
        <dbReference type="ARBA" id="ARBA00022771"/>
    </source>
</evidence>
<dbReference type="PROSITE" id="PS00518">
    <property type="entry name" value="ZF_RING_1"/>
    <property type="match status" value="1"/>
</dbReference>
<sequence length="565" mass="63855">MPGAQCPLSCHTGAHTAMGTVEETFKCPVCQDFLTDPVTLPCGHDFCLTCIQAVWETEGSDEGPFFCPECQIFLPSDLTLEVNTSLQNKVKDFINNSSSIEELRTPPPSGATVSSSTIRCDHCIETPSVAIRTCLTCDASLCQAHALLHQQRSALREHTVVEVTGDPLSLKCREHRDELKLFCMEERAPVCCLCVLVGTHKNHKVFQLHEACTDYKSMLETTMIKLLKRRSEAEHAIMDLESLYTQTVKSAAEFRERISDKYSRIRVVLDGDERLMMQIIDAEETYMTEWLEAQRGIMEAQIKEIDSLRASSKSLLRESNELRFLQQITSQNLCDPLDLAPIQEVDKDLCDPEKLRTVEKLVDDLSVALSQHFPRMWSYLSSPALDSKSAHPKLEISQDRKQVYWRRQPVSDALSPQPYDSQYSVLAQESFTAGRHYWEVIVQEKPYWLMGVTTGSVNEKGAPSQSFSSLGVNNTSWCIYHGDGQYLACHDTQEKQLSVGKRIRKLGILADLQKGELSFYDADAMTLIHTFCVQCTEPLYPMLNPCIDVNGLNMQPLTMFWIKDP</sequence>
<dbReference type="SMART" id="SM00336">
    <property type="entry name" value="BBOX"/>
    <property type="match status" value="2"/>
</dbReference>
<dbReference type="Gene3D" id="3.30.160.60">
    <property type="entry name" value="Classic Zinc Finger"/>
    <property type="match status" value="1"/>
</dbReference>
<keyword evidence="4" id="KW-0862">Zinc</keyword>
<evidence type="ECO:0000259" key="8">
    <source>
        <dbReference type="PROSITE" id="PS50119"/>
    </source>
</evidence>
<keyword evidence="3 6" id="KW-0863">Zinc-finger</keyword>
<dbReference type="SMART" id="SM00589">
    <property type="entry name" value="PRY"/>
    <property type="match status" value="1"/>
</dbReference>
<protein>
    <submittedName>
        <fullName evidence="10">Uncharacterized protein</fullName>
    </submittedName>
</protein>
<dbReference type="PROSITE" id="PS50119">
    <property type="entry name" value="ZF_BBOX"/>
    <property type="match status" value="1"/>
</dbReference>
<dbReference type="PANTHER" id="PTHR25465">
    <property type="entry name" value="B-BOX DOMAIN CONTAINING"/>
    <property type="match status" value="1"/>
</dbReference>
<dbReference type="InterPro" id="IPR013083">
    <property type="entry name" value="Znf_RING/FYVE/PHD"/>
</dbReference>
<dbReference type="SUPFAM" id="SSF57850">
    <property type="entry name" value="RING/U-box"/>
    <property type="match status" value="1"/>
</dbReference>
<keyword evidence="2" id="KW-0479">Metal-binding</keyword>
<dbReference type="Proteomes" id="UP000327493">
    <property type="component" value="Chromosome 8"/>
</dbReference>
<dbReference type="GO" id="GO:0008270">
    <property type="term" value="F:zinc ion binding"/>
    <property type="evidence" value="ECO:0007669"/>
    <property type="project" value="UniProtKB-KW"/>
</dbReference>
<dbReference type="PRINTS" id="PR01407">
    <property type="entry name" value="BUTYPHLNCDUF"/>
</dbReference>
<keyword evidence="5" id="KW-0391">Immunity</keyword>